<evidence type="ECO:0000259" key="9">
    <source>
        <dbReference type="Pfam" id="PF01225"/>
    </source>
</evidence>
<dbReference type="InterPro" id="IPR013221">
    <property type="entry name" value="Mur_ligase_cen"/>
</dbReference>
<dbReference type="Pfam" id="PF02875">
    <property type="entry name" value="Mur_ligase_C"/>
    <property type="match status" value="1"/>
</dbReference>
<dbReference type="GO" id="GO:0009252">
    <property type="term" value="P:peptidoglycan biosynthetic process"/>
    <property type="evidence" value="ECO:0007669"/>
    <property type="project" value="UniProtKB-KW"/>
</dbReference>
<dbReference type="AlphaFoldDB" id="A0A9D7SAM1"/>
<dbReference type="SUPFAM" id="SSF51984">
    <property type="entry name" value="MurCD N-terminal domain"/>
    <property type="match status" value="1"/>
</dbReference>
<evidence type="ECO:0000256" key="7">
    <source>
        <dbReference type="ARBA" id="ARBA00023306"/>
    </source>
</evidence>
<evidence type="ECO:0000256" key="6">
    <source>
        <dbReference type="ARBA" id="ARBA00022984"/>
    </source>
</evidence>
<evidence type="ECO:0000259" key="10">
    <source>
        <dbReference type="Pfam" id="PF02875"/>
    </source>
</evidence>
<dbReference type="InterPro" id="IPR036615">
    <property type="entry name" value="Mur_ligase_C_dom_sf"/>
</dbReference>
<feature type="domain" description="Mur ligase N-terminal catalytic" evidence="9">
    <location>
        <begin position="4"/>
        <end position="102"/>
    </location>
</feature>
<keyword evidence="3" id="KW-0547">Nucleotide-binding</keyword>
<keyword evidence="8" id="KW-0961">Cell wall biogenesis/degradation</keyword>
<dbReference type="EMBL" id="JADKFW010000005">
    <property type="protein sequence ID" value="MBK9717754.1"/>
    <property type="molecule type" value="Genomic_DNA"/>
</dbReference>
<dbReference type="PANTHER" id="PTHR43445:SF5">
    <property type="entry name" value="UDP-N-ACETYLMURAMATE--L-ALANYL-GAMMA-D-GLUTAMYL-MESO-2,6-DIAMINOHEPTANDIOATE LIGASE"/>
    <property type="match status" value="1"/>
</dbReference>
<dbReference type="Gene3D" id="3.90.190.20">
    <property type="entry name" value="Mur ligase, C-terminal domain"/>
    <property type="match status" value="1"/>
</dbReference>
<proteinExistence type="predicted"/>
<feature type="domain" description="Mur ligase C-terminal" evidence="10">
    <location>
        <begin position="307"/>
        <end position="437"/>
    </location>
</feature>
<dbReference type="Pfam" id="PF08245">
    <property type="entry name" value="Mur_ligase_M"/>
    <property type="match status" value="1"/>
</dbReference>
<dbReference type="GO" id="GO:0008360">
    <property type="term" value="P:regulation of cell shape"/>
    <property type="evidence" value="ECO:0007669"/>
    <property type="project" value="UniProtKB-KW"/>
</dbReference>
<evidence type="ECO:0000256" key="1">
    <source>
        <dbReference type="ARBA" id="ARBA00022598"/>
    </source>
</evidence>
<dbReference type="InterPro" id="IPR000713">
    <property type="entry name" value="Mur_ligase_N"/>
</dbReference>
<dbReference type="Proteomes" id="UP000808349">
    <property type="component" value="Unassembled WGS sequence"/>
</dbReference>
<dbReference type="GO" id="GO:0016881">
    <property type="term" value="F:acid-amino acid ligase activity"/>
    <property type="evidence" value="ECO:0007669"/>
    <property type="project" value="InterPro"/>
</dbReference>
<keyword evidence="2" id="KW-0132">Cell division</keyword>
<keyword evidence="5" id="KW-0133">Cell shape</keyword>
<dbReference type="PANTHER" id="PTHR43445">
    <property type="entry name" value="UDP-N-ACETYLMURAMATE--L-ALANINE LIGASE-RELATED"/>
    <property type="match status" value="1"/>
</dbReference>
<dbReference type="GO" id="GO:0051301">
    <property type="term" value="P:cell division"/>
    <property type="evidence" value="ECO:0007669"/>
    <property type="project" value="UniProtKB-KW"/>
</dbReference>
<dbReference type="InterPro" id="IPR004101">
    <property type="entry name" value="Mur_ligase_C"/>
</dbReference>
<accession>A0A9D7SAM1</accession>
<dbReference type="SUPFAM" id="SSF53623">
    <property type="entry name" value="MurD-like peptide ligases, catalytic domain"/>
    <property type="match status" value="1"/>
</dbReference>
<evidence type="ECO:0000256" key="2">
    <source>
        <dbReference type="ARBA" id="ARBA00022618"/>
    </source>
</evidence>
<dbReference type="InterPro" id="IPR036565">
    <property type="entry name" value="Mur-like_cat_sf"/>
</dbReference>
<keyword evidence="7" id="KW-0131">Cell cycle</keyword>
<sequence>MPSKIHLIAIGGSVMHNMALALVRQGHQITGSDDQIFEPAKSRLDRVGILPDKEGWDSSKICSDLDAVILGMHAKSDNPELIRALELEIPVYSFPAYVSEMFHGKLKVVVAGSHGKTTTTSMIMHVLKSLNLSFDFLVGAQLEGFDEMVAFSDAPLAIIEGDEYLSSCLDLRPKFLHYAPQILIITGIAWDHYNVFPTLESYIKSFSDLIQTMPEGGALIYFQGDHELVSIVKMYGGHLRTFPYGEANHINKNGTTFLVSETACYPLEIFGRHNLQNIEAVRLVCNLLEQNDDRVFASMSSFKGAKRRLELLAQSESKIIYQDFAHAPSKVKATVEAVREKYPDKRILVIQELHTYSSLNEIFLPQYIGTANAADAVLIYFDQRALEIKRMPPLSSQIIKDAFSHPQLFVVDSSDQLEVDILKLSKDYEVILFLGSGNFGGLSLKDISQKIISAV</sequence>
<evidence type="ECO:0000256" key="4">
    <source>
        <dbReference type="ARBA" id="ARBA00022840"/>
    </source>
</evidence>
<protein>
    <submittedName>
        <fullName evidence="12">Peptidoglycan synthetase</fullName>
    </submittedName>
</protein>
<feature type="domain" description="Mur ligase central" evidence="11">
    <location>
        <begin position="110"/>
        <end position="281"/>
    </location>
</feature>
<dbReference type="SUPFAM" id="SSF53244">
    <property type="entry name" value="MurD-like peptide ligases, peptide-binding domain"/>
    <property type="match status" value="1"/>
</dbReference>
<dbReference type="InterPro" id="IPR050061">
    <property type="entry name" value="MurCDEF_pg_biosynth"/>
</dbReference>
<gene>
    <name evidence="12" type="ORF">IPO85_09610</name>
</gene>
<reference evidence="12 13" key="1">
    <citation type="submission" date="2020-10" db="EMBL/GenBank/DDBJ databases">
        <title>Connecting structure to function with the recovery of over 1000 high-quality activated sludge metagenome-assembled genomes encoding full-length rRNA genes using long-read sequencing.</title>
        <authorList>
            <person name="Singleton C.M."/>
            <person name="Petriglieri F."/>
            <person name="Kristensen J.M."/>
            <person name="Kirkegaard R.H."/>
            <person name="Michaelsen T.Y."/>
            <person name="Andersen M.H."/>
            <person name="Karst S.M."/>
            <person name="Dueholm M.S."/>
            <person name="Nielsen P.H."/>
            <person name="Albertsen M."/>
        </authorList>
    </citation>
    <scope>NUCLEOTIDE SEQUENCE [LARGE SCALE GENOMIC DNA]</scope>
    <source>
        <strain evidence="12">Ribe_18-Q3-R11-54_BAT3C.373</strain>
    </source>
</reference>
<keyword evidence="4" id="KW-0067">ATP-binding</keyword>
<evidence type="ECO:0000256" key="8">
    <source>
        <dbReference type="ARBA" id="ARBA00023316"/>
    </source>
</evidence>
<keyword evidence="1" id="KW-0436">Ligase</keyword>
<dbReference type="GO" id="GO:0005524">
    <property type="term" value="F:ATP binding"/>
    <property type="evidence" value="ECO:0007669"/>
    <property type="project" value="UniProtKB-KW"/>
</dbReference>
<evidence type="ECO:0000313" key="12">
    <source>
        <dbReference type="EMBL" id="MBK9717754.1"/>
    </source>
</evidence>
<keyword evidence="6" id="KW-0573">Peptidoglycan synthesis</keyword>
<dbReference type="GO" id="GO:0071555">
    <property type="term" value="P:cell wall organization"/>
    <property type="evidence" value="ECO:0007669"/>
    <property type="project" value="UniProtKB-KW"/>
</dbReference>
<evidence type="ECO:0000256" key="3">
    <source>
        <dbReference type="ARBA" id="ARBA00022741"/>
    </source>
</evidence>
<organism evidence="12 13">
    <name type="scientific">Candidatus Defluviibacterium haderslevense</name>
    <dbReference type="NCBI Taxonomy" id="2981993"/>
    <lineage>
        <taxon>Bacteria</taxon>
        <taxon>Pseudomonadati</taxon>
        <taxon>Bacteroidota</taxon>
        <taxon>Saprospiria</taxon>
        <taxon>Saprospirales</taxon>
        <taxon>Saprospiraceae</taxon>
        <taxon>Candidatus Defluviibacterium</taxon>
    </lineage>
</organism>
<comment type="caution">
    <text evidence="12">The sequence shown here is derived from an EMBL/GenBank/DDBJ whole genome shotgun (WGS) entry which is preliminary data.</text>
</comment>
<dbReference type="Gene3D" id="3.40.50.720">
    <property type="entry name" value="NAD(P)-binding Rossmann-like Domain"/>
    <property type="match status" value="1"/>
</dbReference>
<dbReference type="Gene3D" id="3.40.1190.10">
    <property type="entry name" value="Mur-like, catalytic domain"/>
    <property type="match status" value="1"/>
</dbReference>
<dbReference type="Pfam" id="PF01225">
    <property type="entry name" value="Mur_ligase"/>
    <property type="match status" value="1"/>
</dbReference>
<evidence type="ECO:0000259" key="11">
    <source>
        <dbReference type="Pfam" id="PF08245"/>
    </source>
</evidence>
<name>A0A9D7SAM1_9BACT</name>
<evidence type="ECO:0000256" key="5">
    <source>
        <dbReference type="ARBA" id="ARBA00022960"/>
    </source>
</evidence>
<evidence type="ECO:0000313" key="13">
    <source>
        <dbReference type="Proteomes" id="UP000808349"/>
    </source>
</evidence>